<keyword evidence="4" id="KW-1185">Reference proteome</keyword>
<gene>
    <name evidence="3" type="ORF">PanWU01x14_274590</name>
</gene>
<keyword evidence="3" id="KW-0378">Hydrolase</keyword>
<dbReference type="InterPro" id="IPR005135">
    <property type="entry name" value="Endo/exonuclease/phosphatase"/>
</dbReference>
<evidence type="ECO:0000313" key="3">
    <source>
        <dbReference type="EMBL" id="PON43360.1"/>
    </source>
</evidence>
<accession>A0A2P5B3J1</accession>
<sequence length="364" mass="42008">MIGPNRKRPQSEGTRAAPPAKRRRSSEPERSHNHRKRRRKPSAETLTGAPKSDPPRVLSGSNRFRFIRSSTRRCGKHRILESSGVENPRNWVHSSRDSSCYKDKVVIVSYNILGVENASNHKNLYLKVPPKFLEWDRRKTLIREEIDQYNASILCLQEVDRFNDVKDLFQKDGFKGVYKARTGEAYDGCAIFWKEELFTLLHQENIEFQNFGLRNNVAQLCVLKMNQHNSALDADPQSLAPPVQNRSLVIGNIHVLFNPNRGDIKLGQVRLLLEKAYKLSQDWGRIPVILCGDLNSIPQSPIYQFLASSMLDIRLYDRRKISGQVEFQSECRAFRFPNEKASRFEISAVLGVSESYFVKIWYKN</sequence>
<reference evidence="4" key="1">
    <citation type="submission" date="2016-06" db="EMBL/GenBank/DDBJ databases">
        <title>Parallel loss of symbiosis genes in relatives of nitrogen-fixing non-legume Parasponia.</title>
        <authorList>
            <person name="Van Velzen R."/>
            <person name="Holmer R."/>
            <person name="Bu F."/>
            <person name="Rutten L."/>
            <person name="Van Zeijl A."/>
            <person name="Liu W."/>
            <person name="Santuari L."/>
            <person name="Cao Q."/>
            <person name="Sharma T."/>
            <person name="Shen D."/>
            <person name="Roswanjaya Y."/>
            <person name="Wardhani T."/>
            <person name="Kalhor M.S."/>
            <person name="Jansen J."/>
            <person name="Van den Hoogen J."/>
            <person name="Gungor B."/>
            <person name="Hartog M."/>
            <person name="Hontelez J."/>
            <person name="Verver J."/>
            <person name="Yang W.-C."/>
            <person name="Schijlen E."/>
            <person name="Repin R."/>
            <person name="Schilthuizen M."/>
            <person name="Schranz E."/>
            <person name="Heidstra R."/>
            <person name="Miyata K."/>
            <person name="Fedorova E."/>
            <person name="Kohlen W."/>
            <person name="Bisseling T."/>
            <person name="Smit S."/>
            <person name="Geurts R."/>
        </authorList>
    </citation>
    <scope>NUCLEOTIDE SEQUENCE [LARGE SCALE GENOMIC DNA]</scope>
    <source>
        <strain evidence="4">cv. WU1-14</strain>
    </source>
</reference>
<evidence type="ECO:0000313" key="4">
    <source>
        <dbReference type="Proteomes" id="UP000237105"/>
    </source>
</evidence>
<name>A0A2P5B3J1_PARAD</name>
<proteinExistence type="predicted"/>
<dbReference type="InterPro" id="IPR050410">
    <property type="entry name" value="CCR4/nocturin_mRNA_transcr"/>
</dbReference>
<dbReference type="SUPFAM" id="SSF56219">
    <property type="entry name" value="DNase I-like"/>
    <property type="match status" value="1"/>
</dbReference>
<dbReference type="Pfam" id="PF03372">
    <property type="entry name" value="Exo_endo_phos"/>
    <property type="match status" value="1"/>
</dbReference>
<evidence type="ECO:0000259" key="2">
    <source>
        <dbReference type="Pfam" id="PF03372"/>
    </source>
</evidence>
<protein>
    <submittedName>
        <fullName evidence="3">Endonuclease/exonuclease/phosphatase</fullName>
    </submittedName>
</protein>
<dbReference type="GO" id="GO:0004519">
    <property type="term" value="F:endonuclease activity"/>
    <property type="evidence" value="ECO:0007669"/>
    <property type="project" value="UniProtKB-KW"/>
</dbReference>
<dbReference type="Proteomes" id="UP000237105">
    <property type="component" value="Unassembled WGS sequence"/>
</dbReference>
<dbReference type="PANTHER" id="PTHR12121">
    <property type="entry name" value="CARBON CATABOLITE REPRESSOR PROTEIN 4"/>
    <property type="match status" value="1"/>
</dbReference>
<dbReference type="PANTHER" id="PTHR12121:SF74">
    <property type="entry name" value="CARBON CATABOLITE REPRESSOR PROTEIN 4 HOMOLOG 5"/>
    <property type="match status" value="1"/>
</dbReference>
<dbReference type="OrthoDB" id="428734at2759"/>
<dbReference type="InterPro" id="IPR036691">
    <property type="entry name" value="Endo/exonu/phosph_ase_sf"/>
</dbReference>
<comment type="caution">
    <text evidence="3">The sequence shown here is derived from an EMBL/GenBank/DDBJ whole genome shotgun (WGS) entry which is preliminary data.</text>
</comment>
<keyword evidence="3" id="KW-0255">Endonuclease</keyword>
<dbReference type="Gene3D" id="3.60.10.10">
    <property type="entry name" value="Endonuclease/exonuclease/phosphatase"/>
    <property type="match status" value="1"/>
</dbReference>
<feature type="region of interest" description="Disordered" evidence="1">
    <location>
        <begin position="1"/>
        <end position="62"/>
    </location>
</feature>
<keyword evidence="3" id="KW-0269">Exonuclease</keyword>
<dbReference type="EMBL" id="JXTB01000373">
    <property type="protein sequence ID" value="PON43360.1"/>
    <property type="molecule type" value="Genomic_DNA"/>
</dbReference>
<dbReference type="AlphaFoldDB" id="A0A2P5B3J1"/>
<evidence type="ECO:0000256" key="1">
    <source>
        <dbReference type="SAM" id="MobiDB-lite"/>
    </source>
</evidence>
<keyword evidence="3" id="KW-0540">Nuclease</keyword>
<feature type="domain" description="Endonuclease/exonuclease/phosphatase" evidence="2">
    <location>
        <begin position="108"/>
        <end position="318"/>
    </location>
</feature>
<dbReference type="STRING" id="3476.A0A2P5B3J1"/>
<dbReference type="GO" id="GO:0000175">
    <property type="term" value="F:3'-5'-RNA exonuclease activity"/>
    <property type="evidence" value="ECO:0007669"/>
    <property type="project" value="TreeGrafter"/>
</dbReference>
<organism evidence="3 4">
    <name type="scientific">Parasponia andersonii</name>
    <name type="common">Sponia andersonii</name>
    <dbReference type="NCBI Taxonomy" id="3476"/>
    <lineage>
        <taxon>Eukaryota</taxon>
        <taxon>Viridiplantae</taxon>
        <taxon>Streptophyta</taxon>
        <taxon>Embryophyta</taxon>
        <taxon>Tracheophyta</taxon>
        <taxon>Spermatophyta</taxon>
        <taxon>Magnoliopsida</taxon>
        <taxon>eudicotyledons</taxon>
        <taxon>Gunneridae</taxon>
        <taxon>Pentapetalae</taxon>
        <taxon>rosids</taxon>
        <taxon>fabids</taxon>
        <taxon>Rosales</taxon>
        <taxon>Cannabaceae</taxon>
        <taxon>Parasponia</taxon>
    </lineage>
</organism>